<feature type="region of interest" description="Disordered" evidence="1">
    <location>
        <begin position="45"/>
        <end position="211"/>
    </location>
</feature>
<organism evidence="3 4">
    <name type="scientific">Mya arenaria</name>
    <name type="common">Soft-shell clam</name>
    <dbReference type="NCBI Taxonomy" id="6604"/>
    <lineage>
        <taxon>Eukaryota</taxon>
        <taxon>Metazoa</taxon>
        <taxon>Spiralia</taxon>
        <taxon>Lophotrochozoa</taxon>
        <taxon>Mollusca</taxon>
        <taxon>Bivalvia</taxon>
        <taxon>Autobranchia</taxon>
        <taxon>Heteroconchia</taxon>
        <taxon>Euheterodonta</taxon>
        <taxon>Imparidentia</taxon>
        <taxon>Neoheterodontei</taxon>
        <taxon>Myida</taxon>
        <taxon>Myoidea</taxon>
        <taxon>Myidae</taxon>
        <taxon>Mya</taxon>
    </lineage>
</organism>
<feature type="chain" id="PRO_5046958950" evidence="2">
    <location>
        <begin position="24"/>
        <end position="501"/>
    </location>
</feature>
<dbReference type="EMBL" id="CP111026">
    <property type="protein sequence ID" value="WAR28624.1"/>
    <property type="molecule type" value="Genomic_DNA"/>
</dbReference>
<keyword evidence="2" id="KW-0732">Signal</keyword>
<feature type="compositionally biased region" description="Polar residues" evidence="1">
    <location>
        <begin position="170"/>
        <end position="205"/>
    </location>
</feature>
<evidence type="ECO:0000256" key="1">
    <source>
        <dbReference type="SAM" id="MobiDB-lite"/>
    </source>
</evidence>
<feature type="compositionally biased region" description="Low complexity" evidence="1">
    <location>
        <begin position="339"/>
        <end position="384"/>
    </location>
</feature>
<feature type="compositionally biased region" description="Polar residues" evidence="1">
    <location>
        <begin position="453"/>
        <end position="475"/>
    </location>
</feature>
<name>A0ABY7G5N2_MYAAR</name>
<evidence type="ECO:0000256" key="2">
    <source>
        <dbReference type="SAM" id="SignalP"/>
    </source>
</evidence>
<keyword evidence="4" id="KW-1185">Reference proteome</keyword>
<reference evidence="3" key="1">
    <citation type="submission" date="2022-11" db="EMBL/GenBank/DDBJ databases">
        <title>Centuries of genome instability and evolution in soft-shell clam transmissible cancer (bioRxiv).</title>
        <authorList>
            <person name="Hart S.F.M."/>
            <person name="Yonemitsu M.A."/>
            <person name="Giersch R.M."/>
            <person name="Beal B.F."/>
            <person name="Arriagada G."/>
            <person name="Davis B.W."/>
            <person name="Ostrander E.A."/>
            <person name="Goff S.P."/>
            <person name="Metzger M.J."/>
        </authorList>
    </citation>
    <scope>NUCLEOTIDE SEQUENCE</scope>
    <source>
        <strain evidence="3">MELC-2E11</strain>
        <tissue evidence="3">Siphon/mantle</tissue>
    </source>
</reference>
<sequence length="501" mass="52786">MACMLRSCLLLATIWSSFSFANAGLLQNFQDFAFLNPVEPWEFPTDDAFPSDSSFPSDIGFPPVSPQDNASSTDMAFPPVGGIPPDSNFPPNNAVPSDTASFPIVGPPSASQTGTGGDSKTETGSGVLISPVEPPTENTGTQLGGANIDSGMPIGQNDVLVDPNLKVPRSSDQNTDRLNPTKNQSQITNNPGNTPVTGVTGNEPNAQGRGESTKIDWFLPQMPSGESFVNLQDGTANTFFPTENWLGRGAAVGSLGQVDQPPQEPPVNEIAAGGGEVVGPIDIGPVGQPSTDSTTTPTTNTFRDGSAIGFADLVPFGGGMGLGPIDLTPVDLRPVDPLVPVSETPTTTTTTTTESTTPSSTTIQTTTPLRTTTPLTTPVQSTTPKRGVVATNSEAARTAANIEAELSPTCRILGMASLTSLGRDKQRYRLLRRECAEERRRARQRIREQQRQTSIDSQRGQALGNRQGNTDTMSPTVARMVLPPQNRRLSVSRGRGSGSRG</sequence>
<protein>
    <submittedName>
        <fullName evidence="3">Uncharacterized protein</fullName>
    </submittedName>
</protein>
<evidence type="ECO:0000313" key="3">
    <source>
        <dbReference type="EMBL" id="WAR28624.1"/>
    </source>
</evidence>
<gene>
    <name evidence="3" type="ORF">MAR_014328</name>
</gene>
<feature type="compositionally biased region" description="Polar residues" evidence="1">
    <location>
        <begin position="89"/>
        <end position="100"/>
    </location>
</feature>
<accession>A0ABY7G5N2</accession>
<feature type="region of interest" description="Disordered" evidence="1">
    <location>
        <begin position="442"/>
        <end position="501"/>
    </location>
</feature>
<feature type="region of interest" description="Disordered" evidence="1">
    <location>
        <begin position="339"/>
        <end position="387"/>
    </location>
</feature>
<proteinExistence type="predicted"/>
<feature type="signal peptide" evidence="2">
    <location>
        <begin position="1"/>
        <end position="23"/>
    </location>
</feature>
<evidence type="ECO:0000313" key="4">
    <source>
        <dbReference type="Proteomes" id="UP001164746"/>
    </source>
</evidence>
<feature type="compositionally biased region" description="Low complexity" evidence="1">
    <location>
        <begin position="46"/>
        <end position="62"/>
    </location>
</feature>
<dbReference type="Proteomes" id="UP001164746">
    <property type="component" value="Chromosome 15"/>
</dbReference>